<organism evidence="2 3">
    <name type="scientific">Massariosphaeria phaeospora</name>
    <dbReference type="NCBI Taxonomy" id="100035"/>
    <lineage>
        <taxon>Eukaryota</taxon>
        <taxon>Fungi</taxon>
        <taxon>Dikarya</taxon>
        <taxon>Ascomycota</taxon>
        <taxon>Pezizomycotina</taxon>
        <taxon>Dothideomycetes</taxon>
        <taxon>Pleosporomycetidae</taxon>
        <taxon>Pleosporales</taxon>
        <taxon>Pleosporales incertae sedis</taxon>
        <taxon>Massariosphaeria</taxon>
    </lineage>
</organism>
<feature type="domain" description="JmjC" evidence="1">
    <location>
        <begin position="138"/>
        <end position="288"/>
    </location>
</feature>
<dbReference type="SMART" id="SM00558">
    <property type="entry name" value="JmjC"/>
    <property type="match status" value="1"/>
</dbReference>
<dbReference type="AlphaFoldDB" id="A0A7C8M6A6"/>
<name>A0A7C8M6A6_9PLEO</name>
<reference evidence="2 3" key="1">
    <citation type="submission" date="2020-01" db="EMBL/GenBank/DDBJ databases">
        <authorList>
            <consortium name="DOE Joint Genome Institute"/>
            <person name="Haridas S."/>
            <person name="Albert R."/>
            <person name="Binder M."/>
            <person name="Bloem J."/>
            <person name="Labutti K."/>
            <person name="Salamov A."/>
            <person name="Andreopoulos B."/>
            <person name="Baker S.E."/>
            <person name="Barry K."/>
            <person name="Bills G."/>
            <person name="Bluhm B.H."/>
            <person name="Cannon C."/>
            <person name="Castanera R."/>
            <person name="Culley D.E."/>
            <person name="Daum C."/>
            <person name="Ezra D."/>
            <person name="Gonzalez J.B."/>
            <person name="Henrissat B."/>
            <person name="Kuo A."/>
            <person name="Liang C."/>
            <person name="Lipzen A."/>
            <person name="Lutzoni F."/>
            <person name="Magnuson J."/>
            <person name="Mondo S."/>
            <person name="Nolan M."/>
            <person name="Ohm R."/>
            <person name="Pangilinan J."/>
            <person name="Park H.-J.H."/>
            <person name="Ramirez L."/>
            <person name="Alfaro M."/>
            <person name="Sun H."/>
            <person name="Tritt A."/>
            <person name="Yoshinaga Y."/>
            <person name="Zwiers L.-H.L."/>
            <person name="Turgeon B.G."/>
            <person name="Goodwin S.B."/>
            <person name="Spatafora J.W."/>
            <person name="Crous P.W."/>
            <person name="Grigoriev I.V."/>
        </authorList>
    </citation>
    <scope>NUCLEOTIDE SEQUENCE [LARGE SCALE GENOMIC DNA]</scope>
    <source>
        <strain evidence="2 3">CBS 611.86</strain>
    </source>
</reference>
<evidence type="ECO:0000259" key="1">
    <source>
        <dbReference type="PROSITE" id="PS51184"/>
    </source>
</evidence>
<dbReference type="SUPFAM" id="SSF51197">
    <property type="entry name" value="Clavaminate synthase-like"/>
    <property type="match status" value="1"/>
</dbReference>
<dbReference type="EMBL" id="JAADJZ010000015">
    <property type="protein sequence ID" value="KAF2869856.1"/>
    <property type="molecule type" value="Genomic_DNA"/>
</dbReference>
<dbReference type="Gene3D" id="2.60.120.650">
    <property type="entry name" value="Cupin"/>
    <property type="match status" value="1"/>
</dbReference>
<dbReference type="InterPro" id="IPR041667">
    <property type="entry name" value="Cupin_8"/>
</dbReference>
<dbReference type="InterPro" id="IPR003347">
    <property type="entry name" value="JmjC_dom"/>
</dbReference>
<dbReference type="PANTHER" id="PTHR12461:SF105">
    <property type="entry name" value="HYPOXIA-INDUCIBLE FACTOR 1-ALPHA INHIBITOR"/>
    <property type="match status" value="1"/>
</dbReference>
<sequence length="288" mass="32114">MPLKLRPFFGVPRVRFYSSGQRFPKADILRDTQRQDTVKLDLDKPVVLKNWFSDLPAIAKWFTPSPMENGFHELNTTYLEAYGFTLVPLEMTRSSSSLAGLPLQSSFERFEAPLSILLSQMTGAQESAIQLYLAQCSLADLPSDLQTDLPTPDVISRVGKGDIYGSSLWLGRPPTRTPLHRDPNPNLFVQLAGKKVVRMMKPKDGLALYERLQEGGRHANMRGEEMMAGTETERLEDAVWSDKEGGTVADGVQAELESGDGLFIPLGWWHSVRGVGSGANASVNWWFR</sequence>
<evidence type="ECO:0000313" key="3">
    <source>
        <dbReference type="Proteomes" id="UP000481861"/>
    </source>
</evidence>
<evidence type="ECO:0000313" key="2">
    <source>
        <dbReference type="EMBL" id="KAF2869856.1"/>
    </source>
</evidence>
<dbReference type="Pfam" id="PF13621">
    <property type="entry name" value="Cupin_8"/>
    <property type="match status" value="1"/>
</dbReference>
<dbReference type="OrthoDB" id="263283at2759"/>
<accession>A0A7C8M6A6</accession>
<comment type="caution">
    <text evidence="2">The sequence shown here is derived from an EMBL/GenBank/DDBJ whole genome shotgun (WGS) entry which is preliminary data.</text>
</comment>
<dbReference type="PROSITE" id="PS51184">
    <property type="entry name" value="JMJC"/>
    <property type="match status" value="1"/>
</dbReference>
<gene>
    <name evidence="2" type="ORF">BDV95DRAFT_497103</name>
</gene>
<proteinExistence type="predicted"/>
<keyword evidence="3" id="KW-1185">Reference proteome</keyword>
<dbReference type="PANTHER" id="PTHR12461">
    <property type="entry name" value="HYPOXIA-INDUCIBLE FACTOR 1 ALPHA INHIBITOR-RELATED"/>
    <property type="match status" value="1"/>
</dbReference>
<dbReference type="Proteomes" id="UP000481861">
    <property type="component" value="Unassembled WGS sequence"/>
</dbReference>
<protein>
    <recommendedName>
        <fullName evidence="1">JmjC domain-containing protein</fullName>
    </recommendedName>
</protein>